<evidence type="ECO:0000256" key="2">
    <source>
        <dbReference type="ARBA" id="ARBA00023015"/>
    </source>
</evidence>
<dbReference type="EMBL" id="SDMQ01000006">
    <property type="protein sequence ID" value="TBT85002.1"/>
    <property type="molecule type" value="Genomic_DNA"/>
</dbReference>
<accession>A0A4Q9KDV1</accession>
<dbReference type="InterPro" id="IPR036388">
    <property type="entry name" value="WH-like_DNA-bd_sf"/>
</dbReference>
<dbReference type="OrthoDB" id="9813987at2"/>
<keyword evidence="3" id="KW-0238">DNA-binding</keyword>
<dbReference type="GO" id="GO:0045892">
    <property type="term" value="P:negative regulation of DNA-templated transcription"/>
    <property type="evidence" value="ECO:0007669"/>
    <property type="project" value="InterPro"/>
</dbReference>
<gene>
    <name evidence="5" type="ORF">ET989_07465</name>
</gene>
<evidence type="ECO:0000256" key="1">
    <source>
        <dbReference type="ARBA" id="ARBA00011046"/>
    </source>
</evidence>
<dbReference type="InterPro" id="IPR036390">
    <property type="entry name" value="WH_DNA-bd_sf"/>
</dbReference>
<keyword evidence="2" id="KW-0805">Transcription regulation</keyword>
<evidence type="ECO:0000256" key="3">
    <source>
        <dbReference type="ARBA" id="ARBA00023125"/>
    </source>
</evidence>
<dbReference type="PIRSF" id="PIRSF019455">
    <property type="entry name" value="CopR_AtkY"/>
    <property type="match status" value="1"/>
</dbReference>
<keyword evidence="6" id="KW-1185">Reference proteome</keyword>
<dbReference type="RefSeq" id="WP_131167915.1">
    <property type="nucleotide sequence ID" value="NZ_SDMQ01000006.1"/>
</dbReference>
<comment type="caution">
    <text evidence="5">The sequence shown here is derived from an EMBL/GenBank/DDBJ whole genome shotgun (WGS) entry which is preliminary data.</text>
</comment>
<evidence type="ECO:0000313" key="5">
    <source>
        <dbReference type="EMBL" id="TBT85002.1"/>
    </source>
</evidence>
<dbReference type="SUPFAM" id="SSF46785">
    <property type="entry name" value="Winged helix' DNA-binding domain"/>
    <property type="match status" value="1"/>
</dbReference>
<evidence type="ECO:0000313" key="6">
    <source>
        <dbReference type="Proteomes" id="UP000292373"/>
    </source>
</evidence>
<dbReference type="AlphaFoldDB" id="A0A4Q9KDV1"/>
<keyword evidence="4" id="KW-0804">Transcription</keyword>
<evidence type="ECO:0000256" key="4">
    <source>
        <dbReference type="ARBA" id="ARBA00023163"/>
    </source>
</evidence>
<protein>
    <submittedName>
        <fullName evidence="5">BlaI/MecI/CopY family transcriptional regulator</fullName>
    </submittedName>
</protein>
<dbReference type="GO" id="GO:0003677">
    <property type="term" value="F:DNA binding"/>
    <property type="evidence" value="ECO:0007669"/>
    <property type="project" value="UniProtKB-KW"/>
</dbReference>
<dbReference type="Gene3D" id="1.10.10.10">
    <property type="entry name" value="Winged helix-like DNA-binding domain superfamily/Winged helix DNA-binding domain"/>
    <property type="match status" value="1"/>
</dbReference>
<name>A0A4Q9KDV1_9ACTN</name>
<sequence length="112" mass="12418">MPILGDLEHAVMDVLWARHAPTPVRDVHEELARGREIAYTTVMTVLDRLAKKGVVARQLDGRAWLYEPARSRLDLHVATVNEALDGLTDEERSEVLRRVVSEAPLVAAVGDA</sequence>
<proteinExistence type="inferred from homology"/>
<dbReference type="Pfam" id="PF03965">
    <property type="entry name" value="Penicillinase_R"/>
    <property type="match status" value="1"/>
</dbReference>
<organism evidence="5 6">
    <name type="scientific">Propioniciclava sinopodophylli</name>
    <dbReference type="NCBI Taxonomy" id="1837344"/>
    <lineage>
        <taxon>Bacteria</taxon>
        <taxon>Bacillati</taxon>
        <taxon>Actinomycetota</taxon>
        <taxon>Actinomycetes</taxon>
        <taxon>Propionibacteriales</taxon>
        <taxon>Propionibacteriaceae</taxon>
        <taxon>Propioniciclava</taxon>
    </lineage>
</organism>
<reference evidence="5 6" key="1">
    <citation type="submission" date="2019-01" db="EMBL/GenBank/DDBJ databases">
        <title>Lactibacter flavus gen. nov., sp. nov., a novel bacterium of the family Propionibacteriaceae isolated from raw milk and dairy products.</title>
        <authorList>
            <person name="Huptas C."/>
            <person name="Wenning M."/>
            <person name="Breitenwieser F."/>
            <person name="Doll E."/>
            <person name="Von Neubeck M."/>
            <person name="Busse H.-J."/>
            <person name="Scherer S."/>
        </authorList>
    </citation>
    <scope>NUCLEOTIDE SEQUENCE [LARGE SCALE GENOMIC DNA]</scope>
    <source>
        <strain evidence="5 6">KCTC 33808</strain>
    </source>
</reference>
<dbReference type="Proteomes" id="UP000292373">
    <property type="component" value="Unassembled WGS sequence"/>
</dbReference>
<dbReference type="InterPro" id="IPR005650">
    <property type="entry name" value="BlaI_family"/>
</dbReference>
<comment type="similarity">
    <text evidence="1">Belongs to the BlaI transcriptional regulatory family.</text>
</comment>